<dbReference type="Pfam" id="PF06463">
    <property type="entry name" value="Mob_synth_C"/>
    <property type="match status" value="1"/>
</dbReference>
<dbReference type="InterPro" id="IPR007197">
    <property type="entry name" value="rSAM"/>
</dbReference>
<feature type="binding site" evidence="12">
    <location>
        <position position="276"/>
    </location>
    <ligand>
        <name>[4Fe-4S] cluster</name>
        <dbReference type="ChEBI" id="CHEBI:49883"/>
        <label>2</label>
        <note>4Fe-4S-substrate</note>
    </ligand>
</feature>
<name>A0AAU7X753_9HYPH</name>
<reference evidence="14" key="1">
    <citation type="submission" date="2024-06" db="EMBL/GenBank/DDBJ databases">
        <title>Methylostella associata gen. nov., sp. nov., a novel Ancalomicrobiaceae-affiliated facultatively methylotrophic bacteria that feed on methanotrophs of the genus Methylococcus.</title>
        <authorList>
            <person name="Saltykova V."/>
            <person name="Danilova O.V."/>
            <person name="Oshkin I.Y."/>
            <person name="Belova S.E."/>
            <person name="Pimenov N.V."/>
            <person name="Dedysh S.N."/>
        </authorList>
    </citation>
    <scope>NUCLEOTIDE SEQUENCE</scope>
    <source>
        <strain evidence="14">S20</strain>
    </source>
</reference>
<keyword evidence="7 12" id="KW-0411">Iron-sulfur</keyword>
<keyword evidence="2 12" id="KW-0004">4Fe-4S</keyword>
<dbReference type="GO" id="GO:0005525">
    <property type="term" value="F:GTP binding"/>
    <property type="evidence" value="ECO:0007669"/>
    <property type="project" value="UniProtKB-UniRule"/>
</dbReference>
<feature type="binding site" evidence="12">
    <location>
        <position position="49"/>
    </location>
    <ligand>
        <name>S-adenosyl-L-methionine</name>
        <dbReference type="ChEBI" id="CHEBI:59789"/>
    </ligand>
</feature>
<dbReference type="GO" id="GO:0061798">
    <property type="term" value="F:GTP 3',8'-cyclase activity"/>
    <property type="evidence" value="ECO:0007669"/>
    <property type="project" value="UniProtKB-UniRule"/>
</dbReference>
<dbReference type="GO" id="GO:0006777">
    <property type="term" value="P:Mo-molybdopterin cofactor biosynthetic process"/>
    <property type="evidence" value="ECO:0007669"/>
    <property type="project" value="UniProtKB-UniRule"/>
</dbReference>
<dbReference type="PROSITE" id="PS51918">
    <property type="entry name" value="RADICAL_SAM"/>
    <property type="match status" value="1"/>
</dbReference>
<organism evidence="14">
    <name type="scientific">Methyloraptor flagellatus</name>
    <dbReference type="NCBI Taxonomy" id="3162530"/>
    <lineage>
        <taxon>Bacteria</taxon>
        <taxon>Pseudomonadati</taxon>
        <taxon>Pseudomonadota</taxon>
        <taxon>Alphaproteobacteria</taxon>
        <taxon>Hyphomicrobiales</taxon>
        <taxon>Ancalomicrobiaceae</taxon>
        <taxon>Methyloraptor</taxon>
    </lineage>
</organism>
<dbReference type="GO" id="GO:0061799">
    <property type="term" value="F:cyclic pyranopterin monophosphate synthase activity"/>
    <property type="evidence" value="ECO:0007669"/>
    <property type="project" value="TreeGrafter"/>
</dbReference>
<feature type="binding site" evidence="12">
    <location>
        <begin position="281"/>
        <end position="283"/>
    </location>
    <ligand>
        <name>GTP</name>
        <dbReference type="ChEBI" id="CHEBI:37565"/>
    </ligand>
</feature>
<feature type="binding site" evidence="12">
    <location>
        <position position="47"/>
    </location>
    <ligand>
        <name>[4Fe-4S] cluster</name>
        <dbReference type="ChEBI" id="CHEBI:49883"/>
        <label>1</label>
        <note>4Fe-4S-S-AdoMet</note>
    </ligand>
</feature>
<feature type="binding site" evidence="12">
    <location>
        <position position="213"/>
    </location>
    <ligand>
        <name>S-adenosyl-L-methionine</name>
        <dbReference type="ChEBI" id="CHEBI:59789"/>
    </ligand>
</feature>
<dbReference type="PROSITE" id="PS01305">
    <property type="entry name" value="MOAA_NIFB_PQQE"/>
    <property type="match status" value="1"/>
</dbReference>
<dbReference type="NCBIfam" id="TIGR02666">
    <property type="entry name" value="moaA"/>
    <property type="match status" value="1"/>
</dbReference>
<gene>
    <name evidence="12 14" type="primary">moaA</name>
    <name evidence="14" type="ORF">ABS361_11825</name>
</gene>
<dbReference type="Pfam" id="PF04055">
    <property type="entry name" value="Radical_SAM"/>
    <property type="match status" value="1"/>
</dbReference>
<dbReference type="AlphaFoldDB" id="A0AAU7X753"/>
<evidence type="ECO:0000259" key="13">
    <source>
        <dbReference type="PROSITE" id="PS51918"/>
    </source>
</evidence>
<dbReference type="InterPro" id="IPR013483">
    <property type="entry name" value="MoaA"/>
</dbReference>
<evidence type="ECO:0000256" key="2">
    <source>
        <dbReference type="ARBA" id="ARBA00022485"/>
    </source>
</evidence>
<dbReference type="GO" id="GO:1904047">
    <property type="term" value="F:S-adenosyl-L-methionine binding"/>
    <property type="evidence" value="ECO:0007669"/>
    <property type="project" value="UniProtKB-UniRule"/>
</dbReference>
<evidence type="ECO:0000256" key="4">
    <source>
        <dbReference type="ARBA" id="ARBA00022723"/>
    </source>
</evidence>
<evidence type="ECO:0000256" key="3">
    <source>
        <dbReference type="ARBA" id="ARBA00022691"/>
    </source>
</evidence>
<feature type="binding site" evidence="12">
    <location>
        <position position="50"/>
    </location>
    <ligand>
        <name>[4Fe-4S] cluster</name>
        <dbReference type="ChEBI" id="CHEBI:49883"/>
        <label>1</label>
        <note>4Fe-4S-S-AdoMet</note>
    </ligand>
</feature>
<feature type="binding site" evidence="12">
    <location>
        <position position="36"/>
    </location>
    <ligand>
        <name>GTP</name>
        <dbReference type="ChEBI" id="CHEBI:37565"/>
    </ligand>
</feature>
<keyword evidence="5 12" id="KW-0547">Nucleotide-binding</keyword>
<feature type="binding site" evidence="12">
    <location>
        <position position="119"/>
    </location>
    <ligand>
        <name>GTP</name>
        <dbReference type="ChEBI" id="CHEBI:37565"/>
    </ligand>
</feature>
<keyword evidence="8 12" id="KW-0342">GTP-binding</keyword>
<dbReference type="CDD" id="cd01335">
    <property type="entry name" value="Radical_SAM"/>
    <property type="match status" value="1"/>
</dbReference>
<dbReference type="InterPro" id="IPR050105">
    <property type="entry name" value="MoCo_biosynth_MoaA/MoaC"/>
</dbReference>
<dbReference type="SFLD" id="SFLDS00029">
    <property type="entry name" value="Radical_SAM"/>
    <property type="match status" value="1"/>
</dbReference>
<dbReference type="PANTHER" id="PTHR22960">
    <property type="entry name" value="MOLYBDOPTERIN COFACTOR SYNTHESIS PROTEIN A"/>
    <property type="match status" value="1"/>
</dbReference>
<evidence type="ECO:0000256" key="6">
    <source>
        <dbReference type="ARBA" id="ARBA00023004"/>
    </source>
</evidence>
<proteinExistence type="inferred from homology"/>
<dbReference type="CDD" id="cd21117">
    <property type="entry name" value="Twitch_MoaA"/>
    <property type="match status" value="1"/>
</dbReference>
<feature type="binding site" evidence="12">
    <location>
        <position position="179"/>
    </location>
    <ligand>
        <name>GTP</name>
        <dbReference type="ChEBI" id="CHEBI:37565"/>
    </ligand>
</feature>
<evidence type="ECO:0000256" key="10">
    <source>
        <dbReference type="ARBA" id="ARBA00023239"/>
    </source>
</evidence>
<dbReference type="SMART" id="SM00729">
    <property type="entry name" value="Elp3"/>
    <property type="match status" value="1"/>
</dbReference>
<dbReference type="SFLD" id="SFLDG01383">
    <property type="entry name" value="cyclic_pyranopterin_phosphate"/>
    <property type="match status" value="1"/>
</dbReference>
<accession>A0AAU7X753</accession>
<dbReference type="InterPro" id="IPR013785">
    <property type="entry name" value="Aldolase_TIM"/>
</dbReference>
<dbReference type="PANTHER" id="PTHR22960:SF0">
    <property type="entry name" value="MOLYBDENUM COFACTOR BIOSYNTHESIS PROTEIN 1"/>
    <property type="match status" value="1"/>
</dbReference>
<keyword evidence="9 12" id="KW-0501">Molybdenum cofactor biosynthesis</keyword>
<dbReference type="Gene3D" id="3.20.20.70">
    <property type="entry name" value="Aldolase class I"/>
    <property type="match status" value="1"/>
</dbReference>
<keyword evidence="10 12" id="KW-0456">Lyase</keyword>
<dbReference type="InterPro" id="IPR010505">
    <property type="entry name" value="MoaA_twitch"/>
</dbReference>
<sequence>MAFDSPNDRGPGFGGARETAAAPLVDPFGRAISYLRVSVTDRCDFRCVYCMAEDMTFLPKRDVLSLEELDRLCSAFIARGTRRLRLTGGEPLVRKDIMTLVRSLSRHLQTGALDELTLTTNGSQLARYAAELKDAGVERINVSLDTLDPDRFKAITRWGDFNKVMAGIDAAQAAGIHVKLNAVALKGVNEDEIETMIRFAHGRGMDITLIETMPLGDIDGDRTDQYLPLSVVRARLMDRFTMTDDAHKTGGPARYVRVAETGGRLGFITPMTHNFCESCNRVRVTCTGTLYMCLGQDDAADLRKPLRASESDEALNAAIEEAISRKPKGHDFIIDRRTARPAVARHMSVTGG</sequence>
<evidence type="ECO:0000256" key="8">
    <source>
        <dbReference type="ARBA" id="ARBA00023134"/>
    </source>
</evidence>
<feature type="binding site" evidence="12">
    <location>
        <position position="279"/>
    </location>
    <ligand>
        <name>[4Fe-4S] cluster</name>
        <dbReference type="ChEBI" id="CHEBI:49883"/>
        <label>2</label>
        <note>4Fe-4S-substrate</note>
    </ligand>
</feature>
<dbReference type="InterPro" id="IPR040064">
    <property type="entry name" value="MoaA-like"/>
</dbReference>
<evidence type="ECO:0000256" key="12">
    <source>
        <dbReference type="HAMAP-Rule" id="MF_01225"/>
    </source>
</evidence>
<dbReference type="RefSeq" id="WP_407047912.1">
    <property type="nucleotide sequence ID" value="NZ_CP158568.1"/>
</dbReference>
<feature type="binding site" evidence="12">
    <location>
        <position position="143"/>
    </location>
    <ligand>
        <name>S-adenosyl-L-methionine</name>
        <dbReference type="ChEBI" id="CHEBI:59789"/>
    </ligand>
</feature>
<dbReference type="HAMAP" id="MF_01225_B">
    <property type="entry name" value="MoaA_B"/>
    <property type="match status" value="1"/>
</dbReference>
<feature type="binding site" evidence="12">
    <location>
        <position position="43"/>
    </location>
    <ligand>
        <name>[4Fe-4S] cluster</name>
        <dbReference type="ChEBI" id="CHEBI:49883"/>
        <label>1</label>
        <note>4Fe-4S-S-AdoMet</note>
    </ligand>
</feature>
<protein>
    <recommendedName>
        <fullName evidence="1 12">GTP 3',8-cyclase</fullName>
        <ecNumber evidence="1 12">4.1.99.22</ecNumber>
    </recommendedName>
    <alternativeName>
        <fullName evidence="12">Molybdenum cofactor biosynthesis protein A</fullName>
    </alternativeName>
</protein>
<comment type="cofactor">
    <cofactor evidence="12">
        <name>[4Fe-4S] cluster</name>
        <dbReference type="ChEBI" id="CHEBI:49883"/>
    </cofactor>
    <text evidence="12">Binds 2 [4Fe-4S] clusters. Binds 1 [4Fe-4S] cluster coordinated with 3 cysteines and an exchangeable S-adenosyl-L-methionine and 1 [4Fe-4S] cluster coordinated with 3 cysteines and the GTP-derived substrate.</text>
</comment>
<dbReference type="GO" id="GO:0051539">
    <property type="term" value="F:4 iron, 4 sulfur cluster binding"/>
    <property type="evidence" value="ECO:0007669"/>
    <property type="project" value="UniProtKB-UniRule"/>
</dbReference>
<comment type="pathway">
    <text evidence="12">Cofactor biosynthesis; molybdopterin biosynthesis.</text>
</comment>
<comment type="similarity">
    <text evidence="12">Belongs to the radical SAM superfamily. MoaA family.</text>
</comment>
<comment type="subunit">
    <text evidence="12">Monomer and homodimer.</text>
</comment>
<evidence type="ECO:0000313" key="14">
    <source>
        <dbReference type="EMBL" id="XBY42811.1"/>
    </source>
</evidence>
<evidence type="ECO:0000256" key="1">
    <source>
        <dbReference type="ARBA" id="ARBA00012167"/>
    </source>
</evidence>
<feature type="binding site" evidence="12">
    <location>
        <position position="293"/>
    </location>
    <ligand>
        <name>[4Fe-4S] cluster</name>
        <dbReference type="ChEBI" id="CHEBI:49883"/>
        <label>2</label>
        <note>4Fe-4S-substrate</note>
    </ligand>
</feature>
<feature type="binding site" evidence="12">
    <location>
        <position position="89"/>
    </location>
    <ligand>
        <name>S-adenosyl-L-methionine</name>
        <dbReference type="ChEBI" id="CHEBI:59789"/>
    </ligand>
</feature>
<keyword evidence="4 12" id="KW-0479">Metal-binding</keyword>
<keyword evidence="3 12" id="KW-0949">S-adenosyl-L-methionine</keyword>
<dbReference type="KEGG" id="mflg:ABS361_11825"/>
<comment type="function">
    <text evidence="12">Catalyzes the cyclization of GTP to (8S)-3',8-cyclo-7,8-dihydroguanosine 5'-triphosphate.</text>
</comment>
<dbReference type="EMBL" id="CP158568">
    <property type="protein sequence ID" value="XBY42811.1"/>
    <property type="molecule type" value="Genomic_DNA"/>
</dbReference>
<evidence type="ECO:0000256" key="7">
    <source>
        <dbReference type="ARBA" id="ARBA00023014"/>
    </source>
</evidence>
<dbReference type="SFLD" id="SFLDG01386">
    <property type="entry name" value="main_SPASM_domain-containing"/>
    <property type="match status" value="1"/>
</dbReference>
<dbReference type="EC" id="4.1.99.22" evidence="1 12"/>
<dbReference type="InterPro" id="IPR000385">
    <property type="entry name" value="MoaA_NifB_PqqE_Fe-S-bd_CS"/>
</dbReference>
<dbReference type="GO" id="GO:0046872">
    <property type="term" value="F:metal ion binding"/>
    <property type="evidence" value="ECO:0007669"/>
    <property type="project" value="UniProtKB-KW"/>
</dbReference>
<feature type="binding site" evidence="12">
    <location>
        <position position="85"/>
    </location>
    <ligand>
        <name>GTP</name>
        <dbReference type="ChEBI" id="CHEBI:37565"/>
    </ligand>
</feature>
<evidence type="ECO:0000256" key="11">
    <source>
        <dbReference type="ARBA" id="ARBA00048697"/>
    </source>
</evidence>
<dbReference type="SUPFAM" id="SSF102114">
    <property type="entry name" value="Radical SAM enzymes"/>
    <property type="match status" value="1"/>
</dbReference>
<evidence type="ECO:0000256" key="5">
    <source>
        <dbReference type="ARBA" id="ARBA00022741"/>
    </source>
</evidence>
<keyword evidence="6 12" id="KW-0408">Iron</keyword>
<evidence type="ECO:0000256" key="9">
    <source>
        <dbReference type="ARBA" id="ARBA00023150"/>
    </source>
</evidence>
<dbReference type="SFLD" id="SFLDG01067">
    <property type="entry name" value="SPASM/twitch_domain_containing"/>
    <property type="match status" value="1"/>
</dbReference>
<dbReference type="InterPro" id="IPR006638">
    <property type="entry name" value="Elp3/MiaA/NifB-like_rSAM"/>
</dbReference>
<dbReference type="InterPro" id="IPR058240">
    <property type="entry name" value="rSAM_sf"/>
</dbReference>
<comment type="catalytic activity">
    <reaction evidence="11 12">
        <text>GTP + AH2 + S-adenosyl-L-methionine = (8S)-3',8-cyclo-7,8-dihydroguanosine 5'-triphosphate + 5'-deoxyadenosine + L-methionine + A + H(+)</text>
        <dbReference type="Rhea" id="RHEA:49576"/>
        <dbReference type="ChEBI" id="CHEBI:13193"/>
        <dbReference type="ChEBI" id="CHEBI:15378"/>
        <dbReference type="ChEBI" id="CHEBI:17319"/>
        <dbReference type="ChEBI" id="CHEBI:17499"/>
        <dbReference type="ChEBI" id="CHEBI:37565"/>
        <dbReference type="ChEBI" id="CHEBI:57844"/>
        <dbReference type="ChEBI" id="CHEBI:59789"/>
        <dbReference type="ChEBI" id="CHEBI:131766"/>
        <dbReference type="EC" id="4.1.99.22"/>
    </reaction>
</comment>
<feature type="domain" description="Radical SAM core" evidence="13">
    <location>
        <begin position="27"/>
        <end position="253"/>
    </location>
</feature>